<proteinExistence type="predicted"/>
<feature type="region of interest" description="Disordered" evidence="1">
    <location>
        <begin position="62"/>
        <end position="81"/>
    </location>
</feature>
<feature type="region of interest" description="Disordered" evidence="1">
    <location>
        <begin position="14"/>
        <end position="46"/>
    </location>
</feature>
<comment type="caution">
    <text evidence="2">The sequence shown here is derived from an EMBL/GenBank/DDBJ whole genome shotgun (WGS) entry which is preliminary data.</text>
</comment>
<dbReference type="Proteomes" id="UP001370490">
    <property type="component" value="Unassembled WGS sequence"/>
</dbReference>
<gene>
    <name evidence="2" type="ORF">RJ641_016919</name>
</gene>
<evidence type="ECO:0000313" key="3">
    <source>
        <dbReference type="Proteomes" id="UP001370490"/>
    </source>
</evidence>
<dbReference type="EMBL" id="JBAMMX010000022">
    <property type="protein sequence ID" value="KAK6918497.1"/>
    <property type="molecule type" value="Genomic_DNA"/>
</dbReference>
<dbReference type="AlphaFoldDB" id="A0AAN8YZA0"/>
<feature type="compositionally biased region" description="Low complexity" evidence="1">
    <location>
        <begin position="14"/>
        <end position="28"/>
    </location>
</feature>
<reference evidence="2 3" key="1">
    <citation type="submission" date="2023-12" db="EMBL/GenBank/DDBJ databases">
        <title>A high-quality genome assembly for Dillenia turbinata (Dilleniales).</title>
        <authorList>
            <person name="Chanderbali A."/>
        </authorList>
    </citation>
    <scope>NUCLEOTIDE SEQUENCE [LARGE SCALE GENOMIC DNA]</scope>
    <source>
        <strain evidence="2">LSX21</strain>
        <tissue evidence="2">Leaf</tissue>
    </source>
</reference>
<evidence type="ECO:0000313" key="2">
    <source>
        <dbReference type="EMBL" id="KAK6918497.1"/>
    </source>
</evidence>
<sequence>MSILTPELSAVLLSDSPDGASAGDPAGDSVGGSGGDSIGDGADASDAGLGAVAGDGVGELTGSGAGAGVGDAPKSSTGRSTLSMVKITSGVSSTTVLATLEESTPVVTAKPYFPAPFVANVLISPVVVFNVAYGE</sequence>
<evidence type="ECO:0000256" key="1">
    <source>
        <dbReference type="SAM" id="MobiDB-lite"/>
    </source>
</evidence>
<feature type="compositionally biased region" description="Gly residues" evidence="1">
    <location>
        <begin position="29"/>
        <end position="38"/>
    </location>
</feature>
<organism evidence="2 3">
    <name type="scientific">Dillenia turbinata</name>
    <dbReference type="NCBI Taxonomy" id="194707"/>
    <lineage>
        <taxon>Eukaryota</taxon>
        <taxon>Viridiplantae</taxon>
        <taxon>Streptophyta</taxon>
        <taxon>Embryophyta</taxon>
        <taxon>Tracheophyta</taxon>
        <taxon>Spermatophyta</taxon>
        <taxon>Magnoliopsida</taxon>
        <taxon>eudicotyledons</taxon>
        <taxon>Gunneridae</taxon>
        <taxon>Pentapetalae</taxon>
        <taxon>Dilleniales</taxon>
        <taxon>Dilleniaceae</taxon>
        <taxon>Dillenia</taxon>
    </lineage>
</organism>
<protein>
    <submittedName>
        <fullName evidence="2">Uncharacterized protein</fullName>
    </submittedName>
</protein>
<accession>A0AAN8YZA0</accession>
<keyword evidence="3" id="KW-1185">Reference proteome</keyword>
<name>A0AAN8YZA0_9MAGN</name>